<gene>
    <name evidence="1" type="ORF">AIOL_001949</name>
</gene>
<evidence type="ECO:0000313" key="1">
    <source>
        <dbReference type="EMBL" id="KMW56991.1"/>
    </source>
</evidence>
<keyword evidence="2" id="KW-1185">Reference proteome</keyword>
<comment type="caution">
    <text evidence="1">The sequence shown here is derived from an EMBL/GenBank/DDBJ whole genome shotgun (WGS) entry which is preliminary data.</text>
</comment>
<dbReference type="PATRIC" id="fig|1675527.3.peg.2049"/>
<dbReference type="AlphaFoldDB" id="A0A0J9E2A3"/>
<dbReference type="OrthoDB" id="95478at2"/>
<organism evidence="1 2">
    <name type="scientific">Candidatus Rhodobacter oscarellae</name>
    <dbReference type="NCBI Taxonomy" id="1675527"/>
    <lineage>
        <taxon>Bacteria</taxon>
        <taxon>Pseudomonadati</taxon>
        <taxon>Pseudomonadota</taxon>
        <taxon>Alphaproteobacteria</taxon>
        <taxon>Rhodobacterales</taxon>
        <taxon>Rhodobacter group</taxon>
        <taxon>Rhodobacter</taxon>
    </lineage>
</organism>
<accession>A0A0J9E2A3</accession>
<name>A0A0J9E2A3_9RHOB</name>
<evidence type="ECO:0000313" key="2">
    <source>
        <dbReference type="Proteomes" id="UP000037178"/>
    </source>
</evidence>
<dbReference type="RefSeq" id="WP_049642791.1">
    <property type="nucleotide sequence ID" value="NZ_LFTY01000002.1"/>
</dbReference>
<reference evidence="1 2" key="1">
    <citation type="submission" date="2015-06" db="EMBL/GenBank/DDBJ databases">
        <title>Draft genome sequence of an Alphaproteobacteria species associated to the Mediterranean sponge Oscarella lobularis.</title>
        <authorList>
            <person name="Jourda C."/>
            <person name="Santini S."/>
            <person name="Claverie J.-M."/>
        </authorList>
    </citation>
    <scope>NUCLEOTIDE SEQUENCE [LARGE SCALE GENOMIC DNA]</scope>
    <source>
        <strain evidence="1">IGS</strain>
    </source>
</reference>
<dbReference type="SUPFAM" id="SSF54001">
    <property type="entry name" value="Cysteine proteinases"/>
    <property type="match status" value="1"/>
</dbReference>
<sequence>MITLAFYKGLGKTRWQRLQDGAIRFATGGVYSHVELIPGSAQHGDTAQCLSSSGRDGGVRAKRILLKPESWDLVELRIDADKPAQFIRDRIGAQYDYNGILLSQVLALGRHDESRWFCSEICAAALGLPNPQRVSPQFLFDVVTWDKRVK</sequence>
<dbReference type="STRING" id="1675527.AIOL_001949"/>
<dbReference type="Proteomes" id="UP000037178">
    <property type="component" value="Unassembled WGS sequence"/>
</dbReference>
<dbReference type="EMBL" id="LFTY01000002">
    <property type="protein sequence ID" value="KMW56991.1"/>
    <property type="molecule type" value="Genomic_DNA"/>
</dbReference>
<protein>
    <submittedName>
        <fullName evidence="1">Putative cytoplasmic protein</fullName>
    </submittedName>
</protein>
<dbReference type="Gene3D" id="3.90.1720.10">
    <property type="entry name" value="endopeptidase domain like (from Nostoc punctiforme)"/>
    <property type="match status" value="1"/>
</dbReference>
<proteinExistence type="predicted"/>
<dbReference type="InterPro" id="IPR038765">
    <property type="entry name" value="Papain-like_cys_pep_sf"/>
</dbReference>